<comment type="caution">
    <text evidence="1">The sequence shown here is derived from an EMBL/GenBank/DDBJ whole genome shotgun (WGS) entry which is preliminary data.</text>
</comment>
<gene>
    <name evidence="1" type="ORF">B4135_3404</name>
</gene>
<dbReference type="STRING" id="301148.B4135_3404"/>
<dbReference type="Proteomes" id="UP000075683">
    <property type="component" value="Unassembled WGS sequence"/>
</dbReference>
<protein>
    <submittedName>
        <fullName evidence="1">Uncharacterized protein</fullName>
    </submittedName>
</protein>
<dbReference type="AlphaFoldDB" id="A0A150LE26"/>
<organism evidence="1 2">
    <name type="scientific">Caldibacillus debilis</name>
    <dbReference type="NCBI Taxonomy" id="301148"/>
    <lineage>
        <taxon>Bacteria</taxon>
        <taxon>Bacillati</taxon>
        <taxon>Bacillota</taxon>
        <taxon>Bacilli</taxon>
        <taxon>Bacillales</taxon>
        <taxon>Bacillaceae</taxon>
        <taxon>Caldibacillus</taxon>
    </lineage>
</organism>
<proteinExistence type="predicted"/>
<name>A0A150LE26_9BACI</name>
<evidence type="ECO:0000313" key="1">
    <source>
        <dbReference type="EMBL" id="KYD10603.1"/>
    </source>
</evidence>
<sequence>MPEDVQAALSESGCLPFFRKISVFPTGGFIAFSFPFPPFVDPALIGSAKDGGGRRLIRRIVGSLKEYYKSEYTNLKYLKFVKGRTLSEIVEFIIIKM</sequence>
<accession>A0A150LE26</accession>
<dbReference type="EMBL" id="LQYT01000117">
    <property type="protein sequence ID" value="KYD10603.1"/>
    <property type="molecule type" value="Genomic_DNA"/>
</dbReference>
<evidence type="ECO:0000313" key="2">
    <source>
        <dbReference type="Proteomes" id="UP000075683"/>
    </source>
</evidence>
<reference evidence="1 2" key="1">
    <citation type="submission" date="2016-01" db="EMBL/GenBank/DDBJ databases">
        <title>Draft Genome Sequences of Seven Thermophilic Sporeformers Isolated from Foods.</title>
        <authorList>
            <person name="Berendsen E.M."/>
            <person name="Wells-Bennik M.H."/>
            <person name="Krawcyk A.O."/>
            <person name="De Jong A."/>
            <person name="Holsappel S."/>
            <person name="Eijlander R.T."/>
            <person name="Kuipers O.P."/>
        </authorList>
    </citation>
    <scope>NUCLEOTIDE SEQUENCE [LARGE SCALE GENOMIC DNA]</scope>
    <source>
        <strain evidence="1 2">B4135</strain>
    </source>
</reference>